<keyword evidence="1" id="KW-0479">Metal-binding</keyword>
<dbReference type="PANTHER" id="PTHR15710:SF74">
    <property type="entry name" value="RING-TYPE E3 UBIQUITIN TRANSFERASE-RELATED"/>
    <property type="match status" value="1"/>
</dbReference>
<dbReference type="CDD" id="cd16454">
    <property type="entry name" value="RING-H2_PA-TM-RING"/>
    <property type="match status" value="1"/>
</dbReference>
<dbReference type="InterPro" id="IPR013083">
    <property type="entry name" value="Znf_RING/FYVE/PHD"/>
</dbReference>
<accession>A0AAF0Y669</accession>
<feature type="compositionally biased region" description="Low complexity" evidence="4">
    <location>
        <begin position="394"/>
        <end position="420"/>
    </location>
</feature>
<feature type="compositionally biased region" description="Low complexity" evidence="4">
    <location>
        <begin position="369"/>
        <end position="385"/>
    </location>
</feature>
<dbReference type="GeneID" id="87805299"/>
<evidence type="ECO:0000256" key="4">
    <source>
        <dbReference type="SAM" id="MobiDB-lite"/>
    </source>
</evidence>
<keyword evidence="2" id="KW-0863">Zinc-finger</keyword>
<feature type="compositionally biased region" description="Basic and acidic residues" evidence="4">
    <location>
        <begin position="442"/>
        <end position="456"/>
    </location>
</feature>
<dbReference type="AlphaFoldDB" id="A0AAF0Y669"/>
<sequence length="761" mass="79535">MSSPSRQDGGPPPDPPLQQPDAPSSPPQASSSTSPDTPPTPQQQQQQPGATTASPSTPRTAGTAAATGGTAATATSPPTGSSRRPLSSISYFIPLTGNDGQATTTENGDRIGFTWTLEVYTNDAEGMEAANASDDAEPNAGGDAGAPNATGGDADDGTQGPAANPGADAPAAPGAADQEPPRRVVFVIGPDGRMLPRPGADPTLASAAAGLGAMAAAGLRAGGFIMPFPFAFHTPAPAPDPAKAAELLASLPTVGRALLRRIDKIVTAEDEASGKEDEDRGWRCGICLEGIVAPTEASNEPSQEPTSQTVKALPCNHLFHEECLQPWFTSHHTCPTCRLDLDPLRTLHPPRQTRGVRPPATGSGRETPGAHPYARGGAARPGRPASTVNGSETAASRPGSQPSSRPGSRPATPTTDRAPPSILDGLRLFDTHPMVASPVPMDRGELPQRSAQESRAETTQPVAEPSTAAPSTTPPAAPAAPTAPRLGASASVPSSPQIGGPAPGDNNAPGLARPTPERRPHIHFFPFPFGNLAPNPPRAGSEPPANTATPPAPANAPRDQLHDFDEPRMRFPFDWLFMGAGGGPPQPEEPAPAQTETPSPVPIERQSLESWTKEREKTLGWRCDGIECLIAPPVPENDDKDEDMAVDDESNEAIDADFTSSDKEMLAIYASNQAPFNGEINIEEEQAHPHADYVLLACKHRWHRACLETAERSAGHTIKADAEGREWVRCARCRKEGWVVPRHDEEPAATTTAPAPIDVDA</sequence>
<feature type="region of interest" description="Disordered" evidence="4">
    <location>
        <begin position="1"/>
        <end position="109"/>
    </location>
</feature>
<dbReference type="InterPro" id="IPR001841">
    <property type="entry name" value="Znf_RING"/>
</dbReference>
<evidence type="ECO:0000256" key="2">
    <source>
        <dbReference type="ARBA" id="ARBA00022771"/>
    </source>
</evidence>
<keyword evidence="7" id="KW-1185">Reference proteome</keyword>
<feature type="compositionally biased region" description="Pro residues" evidence="4">
    <location>
        <begin position="10"/>
        <end position="26"/>
    </location>
</feature>
<dbReference type="SMART" id="SM00184">
    <property type="entry name" value="RING"/>
    <property type="match status" value="2"/>
</dbReference>
<keyword evidence="3" id="KW-0862">Zinc</keyword>
<feature type="domain" description="RING-type" evidence="5">
    <location>
        <begin position="678"/>
        <end position="733"/>
    </location>
</feature>
<evidence type="ECO:0000313" key="7">
    <source>
        <dbReference type="Proteomes" id="UP000827549"/>
    </source>
</evidence>
<gene>
    <name evidence="6" type="primary">rnf149</name>
    <name evidence="6" type="ORF">LOC62_02G002048</name>
</gene>
<dbReference type="EMBL" id="CP086715">
    <property type="protein sequence ID" value="WOO78501.1"/>
    <property type="molecule type" value="Genomic_DNA"/>
</dbReference>
<dbReference type="SUPFAM" id="SSF57850">
    <property type="entry name" value="RING/U-box"/>
    <property type="match status" value="1"/>
</dbReference>
<dbReference type="RefSeq" id="XP_062624533.1">
    <property type="nucleotide sequence ID" value="XM_062768549.1"/>
</dbReference>
<feature type="region of interest" description="Disordered" evidence="4">
    <location>
        <begin position="130"/>
        <end position="181"/>
    </location>
</feature>
<name>A0AAF0Y669_9TREE</name>
<dbReference type="GO" id="GO:0008270">
    <property type="term" value="F:zinc ion binding"/>
    <property type="evidence" value="ECO:0007669"/>
    <property type="project" value="UniProtKB-KW"/>
</dbReference>
<evidence type="ECO:0000313" key="6">
    <source>
        <dbReference type="EMBL" id="WOO78501.1"/>
    </source>
</evidence>
<evidence type="ECO:0000256" key="3">
    <source>
        <dbReference type="ARBA" id="ARBA00022833"/>
    </source>
</evidence>
<evidence type="ECO:0000256" key="1">
    <source>
        <dbReference type="ARBA" id="ARBA00022723"/>
    </source>
</evidence>
<protein>
    <submittedName>
        <fullName evidence="6">E3 ubiquitin-protein ligase</fullName>
    </submittedName>
</protein>
<dbReference type="PANTHER" id="PTHR15710">
    <property type="entry name" value="E3 UBIQUITIN-PROTEIN LIGASE PRAJA"/>
    <property type="match status" value="1"/>
</dbReference>
<organism evidence="6 7">
    <name type="scientific">Vanrija pseudolonga</name>
    <dbReference type="NCBI Taxonomy" id="143232"/>
    <lineage>
        <taxon>Eukaryota</taxon>
        <taxon>Fungi</taxon>
        <taxon>Dikarya</taxon>
        <taxon>Basidiomycota</taxon>
        <taxon>Agaricomycotina</taxon>
        <taxon>Tremellomycetes</taxon>
        <taxon>Trichosporonales</taxon>
        <taxon>Trichosporonaceae</taxon>
        <taxon>Vanrija</taxon>
    </lineage>
</organism>
<reference evidence="6" key="1">
    <citation type="submission" date="2023-10" db="EMBL/GenBank/DDBJ databases">
        <authorList>
            <person name="Noh H."/>
        </authorList>
    </citation>
    <scope>NUCLEOTIDE SEQUENCE</scope>
    <source>
        <strain evidence="6">DUCC4014</strain>
    </source>
</reference>
<feature type="domain" description="RING-type" evidence="5">
    <location>
        <begin position="284"/>
        <end position="337"/>
    </location>
</feature>
<dbReference type="Proteomes" id="UP000827549">
    <property type="component" value="Chromosome 2"/>
</dbReference>
<evidence type="ECO:0000259" key="5">
    <source>
        <dbReference type="SMART" id="SM00184"/>
    </source>
</evidence>
<dbReference type="Pfam" id="PF13639">
    <property type="entry name" value="zf-RING_2"/>
    <property type="match status" value="1"/>
</dbReference>
<feature type="region of interest" description="Disordered" evidence="4">
    <location>
        <begin position="343"/>
        <end position="564"/>
    </location>
</feature>
<feature type="compositionally biased region" description="Low complexity" evidence="4">
    <location>
        <begin position="42"/>
        <end position="85"/>
    </location>
</feature>
<dbReference type="Gene3D" id="3.30.40.10">
    <property type="entry name" value="Zinc/RING finger domain, C3HC4 (zinc finger)"/>
    <property type="match status" value="1"/>
</dbReference>
<feature type="compositionally biased region" description="Low complexity" evidence="4">
    <location>
        <begin position="138"/>
        <end position="177"/>
    </location>
</feature>
<feature type="region of interest" description="Disordered" evidence="4">
    <location>
        <begin position="579"/>
        <end position="602"/>
    </location>
</feature>
<proteinExistence type="predicted"/>
<feature type="compositionally biased region" description="Low complexity" evidence="4">
    <location>
        <begin position="499"/>
        <end position="510"/>
    </location>
</feature>